<sequence length="638" mass="69506">MRGIRWKAFGMGVWLAVGIGLIAALIETAAHRPATIGAPGLRDGLYALLLHCAIAVGVTLILRLLAWRADERAFPALALGAMLALELSATANFWVSKAPFTPPFYTTAGRVLVAAGALAGLLLAALAARALHRSPLSAAWARAARGPAGRAGILAAAALAAVSLGLAARAWPRPERYTVREEAAGLERPDVIILLSDALRRDHLSAFGYPRPTSPHIDRLLEESFRFDAAYTPSSWTIPSVASLFTGLYPTAHGIRTAVERVPEDAPLLAEHFRSYGYRTAAFVGNQIVTGSNGYAQGFERFFPPSAPWWTFRRRTAFELIAARAVKPESAAREWRLNQECLRWLREAPGEPHFAYIHYRDPHSPYQPSAADLQAVAPGAPEGPSEPPVFSDYADQVNDPGCRDWECLDHPPTLPADQLEGMVARYDGAIHHVDRRIGALLGELRAMGLLDRAHVILLTDHGEEFGDHQGWHHGHSVYEEMVGSPMAYRPPGGLPGGRRIARPTAMLDLPLTLCRILGFADPPLHQGRPIPELLGQPVPDRPTPVLAELPPSLYALRLGRWKLVRRGPAGDPDFRLYDLAVDPREQANVAAQFPDTLAVLQGYLEGTLAEVGRVRLAQGASILDPELLQQLKTLGYIR</sequence>
<proteinExistence type="predicted"/>
<evidence type="ECO:0000313" key="4">
    <source>
        <dbReference type="Proteomes" id="UP000748308"/>
    </source>
</evidence>
<accession>A0A937XB35</accession>
<keyword evidence="1" id="KW-0472">Membrane</keyword>
<feature type="transmembrane region" description="Helical" evidence="1">
    <location>
        <begin position="107"/>
        <end position="131"/>
    </location>
</feature>
<evidence type="ECO:0000313" key="3">
    <source>
        <dbReference type="EMBL" id="MBM3317112.1"/>
    </source>
</evidence>
<gene>
    <name evidence="3" type="ORF">FJY75_04585</name>
</gene>
<feature type="domain" description="Sulfatase N-terminal" evidence="2">
    <location>
        <begin position="189"/>
        <end position="518"/>
    </location>
</feature>
<comment type="caution">
    <text evidence="3">The sequence shown here is derived from an EMBL/GenBank/DDBJ whole genome shotgun (WGS) entry which is preliminary data.</text>
</comment>
<dbReference type="Gene3D" id="3.40.720.10">
    <property type="entry name" value="Alkaline Phosphatase, subunit A"/>
    <property type="match status" value="1"/>
</dbReference>
<protein>
    <submittedName>
        <fullName evidence="3">Sulfatase</fullName>
    </submittedName>
</protein>
<feature type="transmembrane region" description="Helical" evidence="1">
    <location>
        <begin position="151"/>
        <end position="171"/>
    </location>
</feature>
<dbReference type="EMBL" id="VGIY01000077">
    <property type="protein sequence ID" value="MBM3317112.1"/>
    <property type="molecule type" value="Genomic_DNA"/>
</dbReference>
<evidence type="ECO:0000256" key="1">
    <source>
        <dbReference type="SAM" id="Phobius"/>
    </source>
</evidence>
<dbReference type="CDD" id="cd16148">
    <property type="entry name" value="sulfatase_like"/>
    <property type="match status" value="1"/>
</dbReference>
<feature type="transmembrane region" description="Helical" evidence="1">
    <location>
        <begin position="46"/>
        <end position="66"/>
    </location>
</feature>
<feature type="transmembrane region" description="Helical" evidence="1">
    <location>
        <begin position="73"/>
        <end position="95"/>
    </location>
</feature>
<dbReference type="Pfam" id="PF00884">
    <property type="entry name" value="Sulfatase"/>
    <property type="match status" value="1"/>
</dbReference>
<evidence type="ECO:0000259" key="2">
    <source>
        <dbReference type="Pfam" id="PF00884"/>
    </source>
</evidence>
<keyword evidence="1" id="KW-0812">Transmembrane</keyword>
<organism evidence="3 4">
    <name type="scientific">Eiseniibacteriota bacterium</name>
    <dbReference type="NCBI Taxonomy" id="2212470"/>
    <lineage>
        <taxon>Bacteria</taxon>
        <taxon>Candidatus Eiseniibacteriota</taxon>
    </lineage>
</organism>
<dbReference type="PANTHER" id="PTHR43751">
    <property type="entry name" value="SULFATASE"/>
    <property type="match status" value="1"/>
</dbReference>
<keyword evidence="1" id="KW-1133">Transmembrane helix</keyword>
<dbReference type="SUPFAM" id="SSF53649">
    <property type="entry name" value="Alkaline phosphatase-like"/>
    <property type="match status" value="1"/>
</dbReference>
<dbReference type="InterPro" id="IPR017850">
    <property type="entry name" value="Alkaline_phosphatase_core_sf"/>
</dbReference>
<dbReference type="PANTHER" id="PTHR43751:SF3">
    <property type="entry name" value="SULFATASE N-TERMINAL DOMAIN-CONTAINING PROTEIN"/>
    <property type="match status" value="1"/>
</dbReference>
<name>A0A937XB35_UNCEI</name>
<dbReference type="Proteomes" id="UP000748308">
    <property type="component" value="Unassembled WGS sequence"/>
</dbReference>
<dbReference type="InterPro" id="IPR000917">
    <property type="entry name" value="Sulfatase_N"/>
</dbReference>
<reference evidence="3" key="1">
    <citation type="submission" date="2019-03" db="EMBL/GenBank/DDBJ databases">
        <title>Lake Tanganyika Metagenome-Assembled Genomes (MAGs).</title>
        <authorList>
            <person name="Tran P."/>
        </authorList>
    </citation>
    <scope>NUCLEOTIDE SEQUENCE</scope>
    <source>
        <strain evidence="3">M_DeepCast_400m_m2_100</strain>
    </source>
</reference>
<dbReference type="Gene3D" id="3.30.1120.10">
    <property type="match status" value="1"/>
</dbReference>
<dbReference type="InterPro" id="IPR052701">
    <property type="entry name" value="GAG_Ulvan_Degrading_Sulfatases"/>
</dbReference>
<dbReference type="AlphaFoldDB" id="A0A937XB35"/>